<dbReference type="InterPro" id="IPR033851">
    <property type="entry name" value="M3A_MIP"/>
</dbReference>
<comment type="caution">
    <text evidence="13">The sequence shown here is derived from an EMBL/GenBank/DDBJ whole genome shotgun (WGS) entry which is preliminary data.</text>
</comment>
<protein>
    <recommendedName>
        <fullName evidence="12">Peptidase M3A/M3B catalytic domain-containing protein</fullName>
    </recommendedName>
</protein>
<evidence type="ECO:0000256" key="3">
    <source>
        <dbReference type="ARBA" id="ARBA00022670"/>
    </source>
</evidence>
<evidence type="ECO:0000259" key="12">
    <source>
        <dbReference type="Pfam" id="PF01432"/>
    </source>
</evidence>
<keyword evidence="9" id="KW-0496">Mitochondrion</keyword>
<gene>
    <name evidence="13" type="ORF">Rsub_11757</name>
</gene>
<evidence type="ECO:0000256" key="7">
    <source>
        <dbReference type="ARBA" id="ARBA00022946"/>
    </source>
</evidence>
<feature type="compositionally biased region" description="Low complexity" evidence="11">
    <location>
        <begin position="773"/>
        <end position="782"/>
    </location>
</feature>
<dbReference type="AlphaFoldDB" id="A0A2V0PQ71"/>
<evidence type="ECO:0000256" key="4">
    <source>
        <dbReference type="ARBA" id="ARBA00022723"/>
    </source>
</evidence>
<dbReference type="Gene3D" id="1.10.1370.10">
    <property type="entry name" value="Neurolysin, domain 3"/>
    <property type="match status" value="1"/>
</dbReference>
<comment type="similarity">
    <text evidence="2 10">Belongs to the peptidase M3 family.</text>
</comment>
<keyword evidence="14" id="KW-1185">Reference proteome</keyword>
<dbReference type="InParanoid" id="A0A2V0PQ71"/>
<dbReference type="GO" id="GO:0005739">
    <property type="term" value="C:mitochondrion"/>
    <property type="evidence" value="ECO:0007669"/>
    <property type="project" value="UniProtKB-SubCell"/>
</dbReference>
<sequence length="782" mass="82365">MLAATEAAARALLLLRHGPAAPVSSARRGLAAASGGGGGGSGGPAGLFGIPRLQRPEDFVAWSREAVERCNQLVARVLASPCNAGVIQTMDDMSDEMCQVCDAAEACRNVHADAAWRAAAGAACAELGVYLAEVNQHEGLYRKLRDTMRRWRRSKEAIASGCAPEGDVMSAAEVAEFDAETALVGSKLEVDHEKSGVHLEGAAERRELRRLLALGQHYPSAFNAALSDPGQLGSVSIPPKLVPLEWRFLLRGGGGLQLPLDGPNLHGFLSGAPNEEARRMAYVAGNTTPRTNLDMLDQMIRCRSDMAALLGQPSYAHLKAADATLAATPEAAVAFLHQLAEGVRPLADEEAEALRRLKARHMETLGPRHAGPPVTLQPWDFDYYTSQARAALGRAGGAAVQPEAAAPYLQVDSVISGLSDLMARTVGIELRTEPLGAGAEGWAPGLRRLAVADSGGGRLGTLYLDLVAREGKPPGSVLFPIRCGRRLPDGSYQQPILALVTPCGPSPDRAAFTWRELRTFVHEMGHAVHNMASRTRYQHLWGTRCAQDVVEIPSHLWEHFVTDRRSLALIARHRGSRDPMPPGMHAALMAAHGAFPALELQQQVLLALVDLAYHGTPGIRGSSNSGGSRGGGGGLDTSAVWAELSARHSSIGHVPGTFPQARFSHLTIYGASYYSYPYARCLAEAVWRRHLADDPPDGAAGAEIRRQLLEPGGAVEPLDLVSGVLGGRHQLQSLGGGWSPRPDALLASVADAARRGLGGGAGGGGGGGRRRAAAGSSAAAGG</sequence>
<evidence type="ECO:0000256" key="11">
    <source>
        <dbReference type="SAM" id="MobiDB-lite"/>
    </source>
</evidence>
<dbReference type="STRING" id="307507.A0A2V0PQ71"/>
<keyword evidence="4 10" id="KW-0479">Metal-binding</keyword>
<dbReference type="GO" id="GO:0046872">
    <property type="term" value="F:metal ion binding"/>
    <property type="evidence" value="ECO:0007669"/>
    <property type="project" value="UniProtKB-UniRule"/>
</dbReference>
<evidence type="ECO:0000256" key="8">
    <source>
        <dbReference type="ARBA" id="ARBA00023049"/>
    </source>
</evidence>
<organism evidence="13 14">
    <name type="scientific">Raphidocelis subcapitata</name>
    <dbReference type="NCBI Taxonomy" id="307507"/>
    <lineage>
        <taxon>Eukaryota</taxon>
        <taxon>Viridiplantae</taxon>
        <taxon>Chlorophyta</taxon>
        <taxon>core chlorophytes</taxon>
        <taxon>Chlorophyceae</taxon>
        <taxon>CS clade</taxon>
        <taxon>Sphaeropleales</taxon>
        <taxon>Selenastraceae</taxon>
        <taxon>Raphidocelis</taxon>
    </lineage>
</organism>
<proteinExistence type="inferred from homology"/>
<evidence type="ECO:0000256" key="10">
    <source>
        <dbReference type="RuleBase" id="RU003435"/>
    </source>
</evidence>
<feature type="domain" description="Peptidase M3A/M3B catalytic" evidence="12">
    <location>
        <begin position="271"/>
        <end position="727"/>
    </location>
</feature>
<keyword evidence="5 10" id="KW-0378">Hydrolase</keyword>
<dbReference type="PANTHER" id="PTHR11804">
    <property type="entry name" value="PROTEASE M3 THIMET OLIGOPEPTIDASE-RELATED"/>
    <property type="match status" value="1"/>
</dbReference>
<dbReference type="Proteomes" id="UP000247498">
    <property type="component" value="Unassembled WGS sequence"/>
</dbReference>
<dbReference type="PANTHER" id="PTHR11804:SF79">
    <property type="entry name" value="MITOCHONDRIAL INTERMEDIATE PEPTIDASE"/>
    <property type="match status" value="1"/>
</dbReference>
<evidence type="ECO:0000313" key="13">
    <source>
        <dbReference type="EMBL" id="GBF99345.1"/>
    </source>
</evidence>
<dbReference type="GO" id="GO:0006508">
    <property type="term" value="P:proteolysis"/>
    <property type="evidence" value="ECO:0007669"/>
    <property type="project" value="UniProtKB-KW"/>
</dbReference>
<dbReference type="Gene3D" id="3.40.390.10">
    <property type="entry name" value="Collagenase (Catalytic Domain)"/>
    <property type="match status" value="1"/>
</dbReference>
<feature type="region of interest" description="Disordered" evidence="11">
    <location>
        <begin position="759"/>
        <end position="782"/>
    </location>
</feature>
<comment type="cofactor">
    <cofactor evidence="10">
        <name>Zn(2+)</name>
        <dbReference type="ChEBI" id="CHEBI:29105"/>
    </cofactor>
    <text evidence="10">Binds 1 zinc ion.</text>
</comment>
<evidence type="ECO:0000256" key="6">
    <source>
        <dbReference type="ARBA" id="ARBA00022833"/>
    </source>
</evidence>
<dbReference type="SUPFAM" id="SSF55486">
    <property type="entry name" value="Metalloproteases ('zincins'), catalytic domain"/>
    <property type="match status" value="1"/>
</dbReference>
<keyword evidence="3 10" id="KW-0645">Protease</keyword>
<dbReference type="FunCoup" id="A0A2V0PQ71">
    <property type="interactions" value="1560"/>
</dbReference>
<keyword evidence="8 10" id="KW-0482">Metalloprotease</keyword>
<evidence type="ECO:0000256" key="9">
    <source>
        <dbReference type="ARBA" id="ARBA00023128"/>
    </source>
</evidence>
<accession>A0A2V0PQ71</accession>
<dbReference type="GO" id="GO:0004222">
    <property type="term" value="F:metalloendopeptidase activity"/>
    <property type="evidence" value="ECO:0007669"/>
    <property type="project" value="InterPro"/>
</dbReference>
<evidence type="ECO:0000256" key="2">
    <source>
        <dbReference type="ARBA" id="ARBA00006040"/>
    </source>
</evidence>
<dbReference type="InterPro" id="IPR001567">
    <property type="entry name" value="Pept_M3A_M3B_dom"/>
</dbReference>
<keyword evidence="6 10" id="KW-0862">Zinc</keyword>
<dbReference type="Pfam" id="PF01432">
    <property type="entry name" value="Peptidase_M3"/>
    <property type="match status" value="1"/>
</dbReference>
<evidence type="ECO:0000256" key="1">
    <source>
        <dbReference type="ARBA" id="ARBA00004173"/>
    </source>
</evidence>
<name>A0A2V0PQ71_9CHLO</name>
<dbReference type="OrthoDB" id="17530at2759"/>
<dbReference type="InterPro" id="IPR024079">
    <property type="entry name" value="MetalloPept_cat_dom_sf"/>
</dbReference>
<keyword evidence="7" id="KW-0809">Transit peptide</keyword>
<dbReference type="EMBL" id="BDRX01000154">
    <property type="protein sequence ID" value="GBF99345.1"/>
    <property type="molecule type" value="Genomic_DNA"/>
</dbReference>
<reference evidence="13 14" key="1">
    <citation type="journal article" date="2018" name="Sci. Rep.">
        <title>Raphidocelis subcapitata (=Pseudokirchneriella subcapitata) provides an insight into genome evolution and environmental adaptations in the Sphaeropleales.</title>
        <authorList>
            <person name="Suzuki S."/>
            <person name="Yamaguchi H."/>
            <person name="Nakajima N."/>
            <person name="Kawachi M."/>
        </authorList>
    </citation>
    <scope>NUCLEOTIDE SEQUENCE [LARGE SCALE GENOMIC DNA]</scope>
    <source>
        <strain evidence="13 14">NIES-35</strain>
    </source>
</reference>
<comment type="subcellular location">
    <subcellularLocation>
        <location evidence="1">Mitochondrion</location>
    </subcellularLocation>
</comment>
<evidence type="ECO:0000256" key="5">
    <source>
        <dbReference type="ARBA" id="ARBA00022801"/>
    </source>
</evidence>
<dbReference type="InterPro" id="IPR045090">
    <property type="entry name" value="Pept_M3A_M3B"/>
</dbReference>
<dbReference type="InterPro" id="IPR024077">
    <property type="entry name" value="Neurolysin/TOP_dom2"/>
</dbReference>
<dbReference type="CDD" id="cd06457">
    <property type="entry name" value="M3A_MIP"/>
    <property type="match status" value="1"/>
</dbReference>
<dbReference type="GO" id="GO:0006518">
    <property type="term" value="P:peptide metabolic process"/>
    <property type="evidence" value="ECO:0007669"/>
    <property type="project" value="TreeGrafter"/>
</dbReference>
<evidence type="ECO:0000313" key="14">
    <source>
        <dbReference type="Proteomes" id="UP000247498"/>
    </source>
</evidence>